<evidence type="ECO:0000313" key="1">
    <source>
        <dbReference type="EMBL" id="EEE50487.1"/>
    </source>
</evidence>
<organism evidence="1">
    <name type="scientific">Oryza sativa subsp. japonica</name>
    <name type="common">Rice</name>
    <dbReference type="NCBI Taxonomy" id="39947"/>
    <lineage>
        <taxon>Eukaryota</taxon>
        <taxon>Viridiplantae</taxon>
        <taxon>Streptophyta</taxon>
        <taxon>Embryophyta</taxon>
        <taxon>Tracheophyta</taxon>
        <taxon>Spermatophyta</taxon>
        <taxon>Magnoliopsida</taxon>
        <taxon>Liliopsida</taxon>
        <taxon>Poales</taxon>
        <taxon>Poaceae</taxon>
        <taxon>BOP clade</taxon>
        <taxon>Oryzoideae</taxon>
        <taxon>Oryzeae</taxon>
        <taxon>Oryzinae</taxon>
        <taxon>Oryza</taxon>
        <taxon>Oryza sativa</taxon>
    </lineage>
</organism>
<dbReference type="AlphaFoldDB" id="A0A8J8XNZ0"/>
<accession>A0A8J8XNZ0</accession>
<dbReference type="EMBL" id="CM000147">
    <property type="protein sequence ID" value="EEE50487.1"/>
    <property type="molecule type" value="Genomic_DNA"/>
</dbReference>
<gene>
    <name evidence="1" type="ORF">OsJ_30555</name>
</gene>
<dbReference type="Proteomes" id="UP000007752">
    <property type="component" value="Chromosome 10"/>
</dbReference>
<name>A0A8J8XNZ0_ORYSJ</name>
<sequence length="50" mass="5748">MSRSPTSVLTADLCNGEVASLRRRRSLLPRRRRGWTRMHSPKDIVAKNTL</sequence>
<reference evidence="1" key="2">
    <citation type="submission" date="2008-12" db="EMBL/GenBank/DDBJ databases">
        <title>Improved gene annotation of the rice (Oryza sativa) genomes.</title>
        <authorList>
            <person name="Wang J."/>
            <person name="Li R."/>
            <person name="Fan W."/>
            <person name="Huang Q."/>
            <person name="Zhang J."/>
            <person name="Zhou Y."/>
            <person name="Hu Y."/>
            <person name="Zi S."/>
            <person name="Li J."/>
            <person name="Ni P."/>
            <person name="Zheng H."/>
            <person name="Zhang Y."/>
            <person name="Zhao M."/>
            <person name="Hao Q."/>
            <person name="McDermott J."/>
            <person name="Samudrala R."/>
            <person name="Kristiansen K."/>
            <person name="Wong G.K.-S."/>
        </authorList>
    </citation>
    <scope>NUCLEOTIDE SEQUENCE</scope>
</reference>
<proteinExistence type="predicted"/>
<protein>
    <submittedName>
        <fullName evidence="1">Uncharacterized protein</fullName>
    </submittedName>
</protein>
<dbReference type="HOGENOM" id="CLU_3127587_0_0_1"/>
<dbReference type="Gramene" id="Os10t0119100-01">
    <property type="protein sequence ID" value="Os10t0119100-01"/>
    <property type="gene ID" value="Os10g0119100"/>
</dbReference>
<reference evidence="1" key="1">
    <citation type="journal article" date="2005" name="PLoS Biol.">
        <title>The genomes of Oryza sativa: a history of duplications.</title>
        <authorList>
            <person name="Yu J."/>
            <person name="Wang J."/>
            <person name="Lin W."/>
            <person name="Li S."/>
            <person name="Li H."/>
            <person name="Zhou J."/>
            <person name="Ni P."/>
            <person name="Dong W."/>
            <person name="Hu S."/>
            <person name="Zeng C."/>
            <person name="Zhang J."/>
            <person name="Zhang Y."/>
            <person name="Li R."/>
            <person name="Xu Z."/>
            <person name="Li S."/>
            <person name="Li X."/>
            <person name="Zheng H."/>
            <person name="Cong L."/>
            <person name="Lin L."/>
            <person name="Yin J."/>
            <person name="Geng J."/>
            <person name="Li G."/>
            <person name="Shi J."/>
            <person name="Liu J."/>
            <person name="Lv H."/>
            <person name="Li J."/>
            <person name="Wang J."/>
            <person name="Deng Y."/>
            <person name="Ran L."/>
            <person name="Shi X."/>
            <person name="Wang X."/>
            <person name="Wu Q."/>
            <person name="Li C."/>
            <person name="Ren X."/>
            <person name="Wang J."/>
            <person name="Wang X."/>
            <person name="Li D."/>
            <person name="Liu D."/>
            <person name="Zhang X."/>
            <person name="Ji Z."/>
            <person name="Zhao W."/>
            <person name="Sun Y."/>
            <person name="Zhang Z."/>
            <person name="Bao J."/>
            <person name="Han Y."/>
            <person name="Dong L."/>
            <person name="Ji J."/>
            <person name="Chen P."/>
            <person name="Wu S."/>
            <person name="Liu J."/>
            <person name="Xiao Y."/>
            <person name="Bu D."/>
            <person name="Tan J."/>
            <person name="Yang L."/>
            <person name="Ye C."/>
            <person name="Zhang J."/>
            <person name="Xu J."/>
            <person name="Zhou Y."/>
            <person name="Yu Y."/>
            <person name="Zhang B."/>
            <person name="Zhuang S."/>
            <person name="Wei H."/>
            <person name="Liu B."/>
            <person name="Lei M."/>
            <person name="Yu H."/>
            <person name="Li Y."/>
            <person name="Xu H."/>
            <person name="Wei S."/>
            <person name="He X."/>
            <person name="Fang L."/>
            <person name="Zhang Z."/>
            <person name="Zhang Y."/>
            <person name="Huang X."/>
            <person name="Su Z."/>
            <person name="Tong W."/>
            <person name="Li J."/>
            <person name="Tong Z."/>
            <person name="Li S."/>
            <person name="Ye J."/>
            <person name="Wang L."/>
            <person name="Fang L."/>
            <person name="Lei T."/>
            <person name="Chen C."/>
            <person name="Chen H."/>
            <person name="Xu Z."/>
            <person name="Li H."/>
            <person name="Huang H."/>
            <person name="Zhang F."/>
            <person name="Xu H."/>
            <person name="Li N."/>
            <person name="Zhao C."/>
            <person name="Li S."/>
            <person name="Dong L."/>
            <person name="Huang Y."/>
            <person name="Li L."/>
            <person name="Xi Y."/>
            <person name="Qi Q."/>
            <person name="Li W."/>
            <person name="Zhang B."/>
            <person name="Hu W."/>
            <person name="Zhang Y."/>
            <person name="Tian X."/>
            <person name="Jiao Y."/>
            <person name="Liang X."/>
            <person name="Jin J."/>
            <person name="Gao L."/>
            <person name="Zheng W."/>
            <person name="Hao B."/>
            <person name="Liu S."/>
            <person name="Wang W."/>
            <person name="Yuan L."/>
            <person name="Cao M."/>
            <person name="McDermott J."/>
            <person name="Samudrala R."/>
            <person name="Wang J."/>
            <person name="Wong G.K."/>
            <person name="Yang H."/>
        </authorList>
    </citation>
    <scope>NUCLEOTIDE SEQUENCE [LARGE SCALE GENOMIC DNA]</scope>
</reference>